<comment type="caution">
    <text evidence="1">The sequence shown here is derived from an EMBL/GenBank/DDBJ whole genome shotgun (WGS) entry which is preliminary data.</text>
</comment>
<organism evidence="1 2">
    <name type="scientific">Mycolicibacterium obuense</name>
    <dbReference type="NCBI Taxonomy" id="1807"/>
    <lineage>
        <taxon>Bacteria</taxon>
        <taxon>Bacillati</taxon>
        <taxon>Actinomycetota</taxon>
        <taxon>Actinomycetes</taxon>
        <taxon>Mycobacteriales</taxon>
        <taxon>Mycobacteriaceae</taxon>
        <taxon>Mycolicibacterium</taxon>
    </lineage>
</organism>
<dbReference type="EMBL" id="LAUZ02000168">
    <property type="protein sequence ID" value="KKO60641.1"/>
    <property type="molecule type" value="Genomic_DNA"/>
</dbReference>
<dbReference type="AlphaFoldDB" id="A0A0M2WCV8"/>
<accession>A0A0M2WCV8</accession>
<dbReference type="PATRIC" id="fig|1807.13.peg.6215"/>
<reference evidence="1 2" key="1">
    <citation type="journal article" date="2015" name="Genome Announc.">
        <title>Draft Genome Sequence of Mycobacterium obuense Strain UC1, Isolated from Patient Sputum.</title>
        <authorList>
            <person name="Greninger A.L."/>
            <person name="Cunningham G."/>
            <person name="Hsu E.D."/>
            <person name="Yu J.M."/>
            <person name="Chiu C.Y."/>
            <person name="Miller S."/>
        </authorList>
    </citation>
    <scope>NUCLEOTIDE SEQUENCE [LARGE SCALE GENOMIC DNA]</scope>
    <source>
        <strain evidence="1 2">UC1</strain>
    </source>
</reference>
<name>A0A0M2WCV8_9MYCO</name>
<dbReference type="Proteomes" id="UP000034150">
    <property type="component" value="Unassembled WGS sequence"/>
</dbReference>
<evidence type="ECO:0000313" key="1">
    <source>
        <dbReference type="EMBL" id="KKO60641.1"/>
    </source>
</evidence>
<evidence type="ECO:0008006" key="3">
    <source>
        <dbReference type="Google" id="ProtNLM"/>
    </source>
</evidence>
<gene>
    <name evidence="1" type="ORF">WN67_32945</name>
</gene>
<protein>
    <recommendedName>
        <fullName evidence="3">PE-PGRS family protein</fullName>
    </recommendedName>
</protein>
<dbReference type="RefSeq" id="WP_046676751.1">
    <property type="nucleotide sequence ID" value="NZ_LAUZ02000168.1"/>
</dbReference>
<proteinExistence type="predicted"/>
<keyword evidence="2" id="KW-1185">Reference proteome</keyword>
<evidence type="ECO:0000313" key="2">
    <source>
        <dbReference type="Proteomes" id="UP000034150"/>
    </source>
</evidence>
<sequence>MAGPGVAPDGEGVKQFISIFVGNGTAEHPNAGLLIGNGYDASGDFTGAAGGNAGLLFGNGGNGASGGELGQNGGAGGRAGLILALIKI</sequence>